<dbReference type="OrthoDB" id="428577at2759"/>
<dbReference type="AlphaFoldDB" id="A0A9P7KD23"/>
<evidence type="ECO:0000259" key="2">
    <source>
        <dbReference type="PROSITE" id="PS50053"/>
    </source>
</evidence>
<evidence type="ECO:0000256" key="1">
    <source>
        <dbReference type="SAM" id="MobiDB-lite"/>
    </source>
</evidence>
<dbReference type="CDD" id="cd17039">
    <property type="entry name" value="Ubl_ubiquitin_like"/>
    <property type="match status" value="1"/>
</dbReference>
<reference evidence="3" key="2">
    <citation type="submission" date="2021-10" db="EMBL/GenBank/DDBJ databases">
        <title>Phylogenomics reveals ancestral predisposition of the termite-cultivated fungus Termitomyces towards a domesticated lifestyle.</title>
        <authorList>
            <person name="Auxier B."/>
            <person name="Grum-Grzhimaylo A."/>
            <person name="Cardenas M.E."/>
            <person name="Lodge J.D."/>
            <person name="Laessoe T."/>
            <person name="Pedersen O."/>
            <person name="Smith M.E."/>
            <person name="Kuyper T.W."/>
            <person name="Franco-Molano E.A."/>
            <person name="Baroni T.J."/>
            <person name="Aanen D.K."/>
        </authorList>
    </citation>
    <scope>NUCLEOTIDE SEQUENCE</scope>
    <source>
        <strain evidence="3">AP01</strain>
        <tissue evidence="3">Mycelium</tissue>
    </source>
</reference>
<protein>
    <recommendedName>
        <fullName evidence="2">Ubiquitin-like domain-containing protein</fullName>
    </recommendedName>
</protein>
<feature type="region of interest" description="Disordered" evidence="1">
    <location>
        <begin position="147"/>
        <end position="202"/>
    </location>
</feature>
<evidence type="ECO:0000313" key="4">
    <source>
        <dbReference type="Proteomes" id="UP000775547"/>
    </source>
</evidence>
<gene>
    <name evidence="3" type="ORF">DXG03_000974</name>
</gene>
<dbReference type="InterPro" id="IPR000626">
    <property type="entry name" value="Ubiquitin-like_dom"/>
</dbReference>
<organism evidence="3 4">
    <name type="scientific">Asterophora parasitica</name>
    <dbReference type="NCBI Taxonomy" id="117018"/>
    <lineage>
        <taxon>Eukaryota</taxon>
        <taxon>Fungi</taxon>
        <taxon>Dikarya</taxon>
        <taxon>Basidiomycota</taxon>
        <taxon>Agaricomycotina</taxon>
        <taxon>Agaricomycetes</taxon>
        <taxon>Agaricomycetidae</taxon>
        <taxon>Agaricales</taxon>
        <taxon>Tricholomatineae</taxon>
        <taxon>Lyophyllaceae</taxon>
        <taxon>Asterophora</taxon>
    </lineage>
</organism>
<dbReference type="PROSITE" id="PS50053">
    <property type="entry name" value="UBIQUITIN_2"/>
    <property type="match status" value="1"/>
</dbReference>
<dbReference type="Proteomes" id="UP000775547">
    <property type="component" value="Unassembled WGS sequence"/>
</dbReference>
<comment type="caution">
    <text evidence="3">The sequence shown here is derived from an EMBL/GenBank/DDBJ whole genome shotgun (WGS) entry which is preliminary data.</text>
</comment>
<dbReference type="SUPFAM" id="SSF54236">
    <property type="entry name" value="Ubiquitin-like"/>
    <property type="match status" value="1"/>
</dbReference>
<feature type="compositionally biased region" description="Low complexity" evidence="1">
    <location>
        <begin position="147"/>
        <end position="174"/>
    </location>
</feature>
<accession>A0A9P7KD23</accession>
<dbReference type="InterPro" id="IPR029071">
    <property type="entry name" value="Ubiquitin-like_domsf"/>
</dbReference>
<proteinExistence type="predicted"/>
<sequence length="290" mass="30761">MAEQAFVQTFLNTLASQPVRYADDYHQPPENSLRRVPVLPIALPTPPTKANATASSSASIQITIKSLKPPFTLPLTVHPTDSIKSLKDLIAQSPLPIGTPPPADAQRLLLKGKALADTKLLQEYAVNDTDVITLMLKPGVAWDPAAPVATSDPTASSATTTTSSTTNSMATLASPAPRRGHQRIPSVVLSPSPSADDPKNPKQEKDILLTLDPVTAATNPPGETLSTYEATVAKPEFWEGLLAYLRTQFPTPADALTAFEDFLRASKGALTASQIAKIRDQVGIVGMAGR</sequence>
<feature type="domain" description="Ubiquitin-like" evidence="2">
    <location>
        <begin position="60"/>
        <end position="137"/>
    </location>
</feature>
<keyword evidence="4" id="KW-1185">Reference proteome</keyword>
<name>A0A9P7KD23_9AGAR</name>
<dbReference type="SMART" id="SM00213">
    <property type="entry name" value="UBQ"/>
    <property type="match status" value="1"/>
</dbReference>
<dbReference type="Gene3D" id="3.10.20.90">
    <property type="entry name" value="Phosphatidylinositol 3-kinase Catalytic Subunit, Chain A, domain 1"/>
    <property type="match status" value="1"/>
</dbReference>
<dbReference type="EMBL" id="JABCKV010000115">
    <property type="protein sequence ID" value="KAG5643396.1"/>
    <property type="molecule type" value="Genomic_DNA"/>
</dbReference>
<dbReference type="Pfam" id="PF00240">
    <property type="entry name" value="ubiquitin"/>
    <property type="match status" value="1"/>
</dbReference>
<evidence type="ECO:0000313" key="3">
    <source>
        <dbReference type="EMBL" id="KAG5643396.1"/>
    </source>
</evidence>
<reference evidence="3" key="1">
    <citation type="submission" date="2020-07" db="EMBL/GenBank/DDBJ databases">
        <authorList>
            <person name="Nieuwenhuis M."/>
            <person name="Van De Peppel L.J.J."/>
        </authorList>
    </citation>
    <scope>NUCLEOTIDE SEQUENCE</scope>
    <source>
        <strain evidence="3">AP01</strain>
        <tissue evidence="3">Mycelium</tissue>
    </source>
</reference>